<dbReference type="Pfam" id="PF00072">
    <property type="entry name" value="Response_reg"/>
    <property type="match status" value="1"/>
</dbReference>
<dbReference type="PANTHER" id="PTHR43547:SF2">
    <property type="entry name" value="HYBRID SIGNAL TRANSDUCTION HISTIDINE KINASE C"/>
    <property type="match status" value="1"/>
</dbReference>
<protein>
    <submittedName>
        <fullName evidence="4">Putative cyclic di-GMP phosphodiesterase</fullName>
        <ecNumber evidence="4">3.1.4.-</ecNumber>
    </submittedName>
</protein>
<dbReference type="SUPFAM" id="SSF52172">
    <property type="entry name" value="CheY-like"/>
    <property type="match status" value="1"/>
</dbReference>
<evidence type="ECO:0000313" key="5">
    <source>
        <dbReference type="Proteomes" id="UP000375525"/>
    </source>
</evidence>
<name>A0A5E7Q1I2_PSEFL</name>
<evidence type="ECO:0000259" key="3">
    <source>
        <dbReference type="PROSITE" id="PS50110"/>
    </source>
</evidence>
<keyword evidence="4" id="KW-0378">Hydrolase</keyword>
<dbReference type="Proteomes" id="UP000375525">
    <property type="component" value="Unassembled WGS sequence"/>
</dbReference>
<gene>
    <name evidence="4" type="ORF">PS880_05602</name>
</gene>
<comment type="caution">
    <text evidence="2">Lacks conserved residue(s) required for the propagation of feature annotation.</text>
</comment>
<dbReference type="GO" id="GO:0016787">
    <property type="term" value="F:hydrolase activity"/>
    <property type="evidence" value="ECO:0007669"/>
    <property type="project" value="UniProtKB-KW"/>
</dbReference>
<accession>A0A5E7Q1I2</accession>
<reference evidence="4 5" key="1">
    <citation type="submission" date="2019-09" db="EMBL/GenBank/DDBJ databases">
        <authorList>
            <person name="Chandra G."/>
            <person name="Truman W A."/>
        </authorList>
    </citation>
    <scope>NUCLEOTIDE SEQUENCE [LARGE SCALE GENOMIC DNA]</scope>
    <source>
        <strain evidence="4">PS880</strain>
    </source>
</reference>
<evidence type="ECO:0000313" key="4">
    <source>
        <dbReference type="EMBL" id="VVP54737.1"/>
    </source>
</evidence>
<dbReference type="EC" id="3.1.4.-" evidence="4"/>
<dbReference type="PANTHER" id="PTHR43547">
    <property type="entry name" value="TWO-COMPONENT HISTIDINE KINASE"/>
    <property type="match status" value="1"/>
</dbReference>
<keyword evidence="1" id="KW-0597">Phosphoprotein</keyword>
<sequence>MPEMDGYEVCLTLKGATDTNNIPIIFLTGRTSAEDEAHGRMIGAIDYITKPIDADLVLARIASHLAAIKMNDIREK</sequence>
<dbReference type="GO" id="GO:0000155">
    <property type="term" value="F:phosphorelay sensor kinase activity"/>
    <property type="evidence" value="ECO:0007669"/>
    <property type="project" value="TreeGrafter"/>
</dbReference>
<dbReference type="InterPro" id="IPR011006">
    <property type="entry name" value="CheY-like_superfamily"/>
</dbReference>
<feature type="domain" description="Response regulatory" evidence="3">
    <location>
        <begin position="1"/>
        <end position="65"/>
    </location>
</feature>
<evidence type="ECO:0000256" key="1">
    <source>
        <dbReference type="ARBA" id="ARBA00022553"/>
    </source>
</evidence>
<proteinExistence type="predicted"/>
<dbReference type="InterPro" id="IPR001789">
    <property type="entry name" value="Sig_transdc_resp-reg_receiver"/>
</dbReference>
<dbReference type="AlphaFoldDB" id="A0A5E7Q1I2"/>
<organism evidence="4 5">
    <name type="scientific">Pseudomonas fluorescens</name>
    <dbReference type="NCBI Taxonomy" id="294"/>
    <lineage>
        <taxon>Bacteria</taxon>
        <taxon>Pseudomonadati</taxon>
        <taxon>Pseudomonadota</taxon>
        <taxon>Gammaproteobacteria</taxon>
        <taxon>Pseudomonadales</taxon>
        <taxon>Pseudomonadaceae</taxon>
        <taxon>Pseudomonas</taxon>
    </lineage>
</organism>
<evidence type="ECO:0000256" key="2">
    <source>
        <dbReference type="PROSITE-ProRule" id="PRU00169"/>
    </source>
</evidence>
<dbReference type="PROSITE" id="PS50110">
    <property type="entry name" value="RESPONSE_REGULATORY"/>
    <property type="match status" value="1"/>
</dbReference>
<dbReference type="EMBL" id="CABVIH010000037">
    <property type="protein sequence ID" value="VVP54737.1"/>
    <property type="molecule type" value="Genomic_DNA"/>
</dbReference>
<dbReference type="Gene3D" id="3.40.50.2300">
    <property type="match status" value="1"/>
</dbReference>